<dbReference type="Proteomes" id="UP000238882">
    <property type="component" value="Unassembled WGS sequence"/>
</dbReference>
<sequence>MKTTKNLLSIIACLFLMNCSTKEENEVIMNSKNENLEEIFEEKKSNANEIIEQDVKLVFENSKNQLRSNIDKKTLEELEEIVEEGTKISGGIIEQKEALIEIKEIVSKKN</sequence>
<comment type="caution">
    <text evidence="1">The sequence shown here is derived from an EMBL/GenBank/DDBJ whole genome shotgun (WGS) entry which is preliminary data.</text>
</comment>
<gene>
    <name evidence="1" type="ORF">BTO18_16920</name>
</gene>
<accession>A0A2S7WT22</accession>
<reference evidence="1 2" key="1">
    <citation type="submission" date="2016-12" db="EMBL/GenBank/DDBJ databases">
        <title>Trade-off between light-utilization and light-protection in marine flavobacteria.</title>
        <authorList>
            <person name="Kumagai Y."/>
            <person name="Yoshizawa S."/>
            <person name="Kogure K."/>
            <person name="Iwasaki W."/>
        </authorList>
    </citation>
    <scope>NUCLEOTIDE SEQUENCE [LARGE SCALE GENOMIC DNA]</scope>
    <source>
        <strain evidence="1 2">NBRC 108759</strain>
    </source>
</reference>
<dbReference type="AlphaFoldDB" id="A0A2S7WT22"/>
<protein>
    <submittedName>
        <fullName evidence="1">Uncharacterized protein</fullName>
    </submittedName>
</protein>
<organism evidence="1 2">
    <name type="scientific">Polaribacter porphyrae</name>
    <dbReference type="NCBI Taxonomy" id="1137780"/>
    <lineage>
        <taxon>Bacteria</taxon>
        <taxon>Pseudomonadati</taxon>
        <taxon>Bacteroidota</taxon>
        <taxon>Flavobacteriia</taxon>
        <taxon>Flavobacteriales</taxon>
        <taxon>Flavobacteriaceae</taxon>
    </lineage>
</organism>
<name>A0A2S7WT22_9FLAO</name>
<evidence type="ECO:0000313" key="2">
    <source>
        <dbReference type="Proteomes" id="UP000238882"/>
    </source>
</evidence>
<evidence type="ECO:0000313" key="1">
    <source>
        <dbReference type="EMBL" id="PQJ80749.1"/>
    </source>
</evidence>
<dbReference type="RefSeq" id="WP_105017356.1">
    <property type="nucleotide sequence ID" value="NZ_MSCN01000001.1"/>
</dbReference>
<dbReference type="EMBL" id="MSCN01000001">
    <property type="protein sequence ID" value="PQJ80749.1"/>
    <property type="molecule type" value="Genomic_DNA"/>
</dbReference>
<keyword evidence="2" id="KW-1185">Reference proteome</keyword>
<proteinExistence type="predicted"/>